<gene>
    <name evidence="2" type="ORF">FKM52_08485</name>
</gene>
<dbReference type="RefSeq" id="WP_141175769.1">
    <property type="nucleotide sequence ID" value="NZ_JBHUFX010000011.1"/>
</dbReference>
<feature type="domain" description="Nitroreductase" evidence="1">
    <location>
        <begin position="93"/>
        <end position="263"/>
    </location>
</feature>
<organism evidence="2 3">
    <name type="scientific">Mixta tenebrionis</name>
    <dbReference type="NCBI Taxonomy" id="2562439"/>
    <lineage>
        <taxon>Bacteria</taxon>
        <taxon>Pseudomonadati</taxon>
        <taxon>Pseudomonadota</taxon>
        <taxon>Gammaproteobacteria</taxon>
        <taxon>Enterobacterales</taxon>
        <taxon>Erwiniaceae</taxon>
        <taxon>Mixta</taxon>
    </lineage>
</organism>
<dbReference type="InterPro" id="IPR029479">
    <property type="entry name" value="Nitroreductase"/>
</dbReference>
<dbReference type="InterPro" id="IPR052544">
    <property type="entry name" value="Bacteriocin_Proc_Enz"/>
</dbReference>
<dbReference type="InterPro" id="IPR020051">
    <property type="entry name" value="SagB-type_dehydrogenase"/>
</dbReference>
<evidence type="ECO:0000313" key="2">
    <source>
        <dbReference type="EMBL" id="TPW42797.1"/>
    </source>
</evidence>
<dbReference type="InterPro" id="IPR000415">
    <property type="entry name" value="Nitroreductase-like"/>
</dbReference>
<reference evidence="2 3" key="1">
    <citation type="submission" date="2019-06" db="EMBL/GenBank/DDBJ databases">
        <authorList>
            <person name="Yang Y."/>
        </authorList>
    </citation>
    <scope>NUCLEOTIDE SEQUENCE [LARGE SCALE GENOMIC DNA]</scope>
    <source>
        <strain evidence="2 3">BIT-26</strain>
    </source>
</reference>
<dbReference type="SUPFAM" id="SSF55469">
    <property type="entry name" value="FMN-dependent nitroreductase-like"/>
    <property type="match status" value="1"/>
</dbReference>
<comment type="caution">
    <text evidence="2">The sequence shown here is derived from an EMBL/GenBank/DDBJ whole genome shotgun (WGS) entry which is preliminary data.</text>
</comment>
<dbReference type="Proteomes" id="UP000319523">
    <property type="component" value="Unassembled WGS sequence"/>
</dbReference>
<evidence type="ECO:0000259" key="1">
    <source>
        <dbReference type="Pfam" id="PF00881"/>
    </source>
</evidence>
<name>A0A506VAN3_9GAMM</name>
<dbReference type="GO" id="GO:0016491">
    <property type="term" value="F:oxidoreductase activity"/>
    <property type="evidence" value="ECO:0007669"/>
    <property type="project" value="InterPro"/>
</dbReference>
<protein>
    <submittedName>
        <fullName evidence="2">SagB/ThcOx family dehydrogenase</fullName>
    </submittedName>
</protein>
<dbReference type="OrthoDB" id="9801593at2"/>
<evidence type="ECO:0000313" key="3">
    <source>
        <dbReference type="Proteomes" id="UP000319523"/>
    </source>
</evidence>
<dbReference type="EMBL" id="VHQI01000004">
    <property type="protein sequence ID" value="TPW42797.1"/>
    <property type="molecule type" value="Genomic_DNA"/>
</dbReference>
<dbReference type="CDD" id="cd02142">
    <property type="entry name" value="McbC_SagB-like_oxidoreductase"/>
    <property type="match status" value="1"/>
</dbReference>
<keyword evidence="3" id="KW-1185">Reference proteome</keyword>
<dbReference type="PANTHER" id="PTHR43745">
    <property type="entry name" value="NITROREDUCTASE MJ1384-RELATED"/>
    <property type="match status" value="1"/>
</dbReference>
<dbReference type="NCBIfam" id="TIGR03605">
    <property type="entry name" value="antibiot_sagB"/>
    <property type="match status" value="1"/>
</dbReference>
<dbReference type="Gene3D" id="3.40.109.10">
    <property type="entry name" value="NADH Oxidase"/>
    <property type="match status" value="1"/>
</dbReference>
<accession>A0A506VAN3</accession>
<dbReference type="PANTHER" id="PTHR43745:SF2">
    <property type="entry name" value="NITROREDUCTASE MJ1384-RELATED"/>
    <property type="match status" value="1"/>
</dbReference>
<proteinExistence type="predicted"/>
<dbReference type="AlphaFoldDB" id="A0A506VAN3"/>
<dbReference type="Pfam" id="PF00881">
    <property type="entry name" value="Nitroreductase"/>
    <property type="match status" value="1"/>
</dbReference>
<sequence>MQEYETALMEITHYSDQDVLDRVKRFHTLSHFTSLVETAGRTYVSAVPAEKLLQFENKEIHFRPGFSPDHHIESEVSVFPARKPSGLYFSDGDIVAFQQVATLLHNAFSPAESAAVRRPYPSAGAQYPLEIFLCRLSDSFTGWPAGANVYHYLPVSRALESAGEADIGSLYKALSGGDPARLGNPHFALVYFMVFEKALFKYRYRGYRMALMEAGAMYQSACMVSDRLGLENRVWSAFTDSYVSKMLNVDIRTATPLIIQFFGKAHD</sequence>